<dbReference type="Proteomes" id="UP000027821">
    <property type="component" value="Unassembled WGS sequence"/>
</dbReference>
<proteinExistence type="predicted"/>
<dbReference type="AlphaFoldDB" id="A0A074LNE1"/>
<keyword evidence="2" id="KW-1185">Reference proteome</keyword>
<reference evidence="1 2" key="1">
    <citation type="submission" date="2014-04" db="EMBL/GenBank/DDBJ databases">
        <title>Characterization and application of a salt tolerant electro-active bacterium.</title>
        <authorList>
            <person name="Yang L."/>
            <person name="Wei S."/>
            <person name="Tay Q.X.M."/>
        </authorList>
    </citation>
    <scope>NUCLEOTIDE SEQUENCE [LARGE SCALE GENOMIC DNA]</scope>
    <source>
        <strain evidence="1 2">LY1</strain>
    </source>
</reference>
<organism evidence="1 2">
    <name type="scientific">Anditalea andensis</name>
    <dbReference type="NCBI Taxonomy" id="1048983"/>
    <lineage>
        <taxon>Bacteria</taxon>
        <taxon>Pseudomonadati</taxon>
        <taxon>Bacteroidota</taxon>
        <taxon>Cytophagia</taxon>
        <taxon>Cytophagales</taxon>
        <taxon>Cytophagaceae</taxon>
        <taxon>Anditalea</taxon>
    </lineage>
</organism>
<dbReference type="eggNOG" id="COG0492">
    <property type="taxonomic scope" value="Bacteria"/>
</dbReference>
<dbReference type="STRING" id="1048983.EL17_00900"/>
<dbReference type="RefSeq" id="WP_035069608.1">
    <property type="nucleotide sequence ID" value="NZ_JMIH01000011.1"/>
</dbReference>
<sequence length="114" mass="12462">MLNTEGKTQIIGITNLFTFIGAKPCTEWLNGMVSMDDKGFIVTGADVMDASMTECTIFEQRKPLPLEGSIPGFFAVGDVRKGSVKRVASAVGEGSMAISQVHQYLAELKRIWIY</sequence>
<dbReference type="SUPFAM" id="SSF51905">
    <property type="entry name" value="FAD/NAD(P)-binding domain"/>
    <property type="match status" value="1"/>
</dbReference>
<dbReference type="Gene3D" id="3.50.50.60">
    <property type="entry name" value="FAD/NAD(P)-binding domain"/>
    <property type="match status" value="2"/>
</dbReference>
<evidence type="ECO:0000313" key="2">
    <source>
        <dbReference type="Proteomes" id="UP000027821"/>
    </source>
</evidence>
<protein>
    <recommendedName>
        <fullName evidence="3">FAD/NAD(P)-binding domain-containing protein</fullName>
    </recommendedName>
</protein>
<evidence type="ECO:0008006" key="3">
    <source>
        <dbReference type="Google" id="ProtNLM"/>
    </source>
</evidence>
<accession>A0A074LNE1</accession>
<evidence type="ECO:0000313" key="1">
    <source>
        <dbReference type="EMBL" id="KEO75447.1"/>
    </source>
</evidence>
<dbReference type="EMBL" id="JMIH01000011">
    <property type="protein sequence ID" value="KEO75447.1"/>
    <property type="molecule type" value="Genomic_DNA"/>
</dbReference>
<name>A0A074LNE1_9BACT</name>
<gene>
    <name evidence="1" type="ORF">EL17_00900</name>
</gene>
<comment type="caution">
    <text evidence="1">The sequence shown here is derived from an EMBL/GenBank/DDBJ whole genome shotgun (WGS) entry which is preliminary data.</text>
</comment>
<dbReference type="InterPro" id="IPR036188">
    <property type="entry name" value="FAD/NAD-bd_sf"/>
</dbReference>